<keyword evidence="3 13" id="KW-0812">Transmembrane</keyword>
<keyword evidence="17" id="KW-1185">Reference proteome</keyword>
<evidence type="ECO:0000256" key="11">
    <source>
        <dbReference type="ARBA" id="ARBA00034103"/>
    </source>
</evidence>
<keyword evidence="9" id="KW-0325">Glycoprotein</keyword>
<protein>
    <submittedName>
        <fullName evidence="16">Protein tyrosine phosphatase receptor type N</fullName>
    </submittedName>
</protein>
<evidence type="ECO:0000256" key="3">
    <source>
        <dbReference type="ARBA" id="ARBA00022692"/>
    </source>
</evidence>
<dbReference type="Pfam" id="PF00102">
    <property type="entry name" value="Y_phosphatase"/>
    <property type="match status" value="1"/>
</dbReference>
<reference evidence="16" key="2">
    <citation type="submission" date="2025-08" db="UniProtKB">
        <authorList>
            <consortium name="Ensembl"/>
        </authorList>
    </citation>
    <scope>IDENTIFICATION</scope>
</reference>
<keyword evidence="7 13" id="KW-0472">Membrane</keyword>
<dbReference type="PANTHER" id="PTHR46106">
    <property type="entry name" value="IA-2 PROTEIN TYROSINE PHOSPHATASE, ISOFORM C"/>
    <property type="match status" value="1"/>
</dbReference>
<accession>A0A3P8RZV7</accession>
<evidence type="ECO:0000259" key="15">
    <source>
        <dbReference type="PROSITE" id="PS50056"/>
    </source>
</evidence>
<dbReference type="GO" id="GO:0030141">
    <property type="term" value="C:secretory granule"/>
    <property type="evidence" value="ECO:0007669"/>
    <property type="project" value="InterPro"/>
</dbReference>
<dbReference type="GO" id="GO:0045202">
    <property type="term" value="C:synapse"/>
    <property type="evidence" value="ECO:0007669"/>
    <property type="project" value="UniProtKB-SubCell"/>
</dbReference>
<feature type="domain" description="Tyrosine-protein phosphatase" evidence="14">
    <location>
        <begin position="506"/>
        <end position="766"/>
    </location>
</feature>
<dbReference type="InterPro" id="IPR021613">
    <property type="entry name" value="Receptor_IA-2_dom"/>
</dbReference>
<dbReference type="PRINTS" id="PR00700">
    <property type="entry name" value="PRTYPHPHTASE"/>
</dbReference>
<dbReference type="Proteomes" id="UP000265080">
    <property type="component" value="Chromosome 24"/>
</dbReference>
<feature type="domain" description="Tyrosine specific protein phosphatases" evidence="15">
    <location>
        <begin position="685"/>
        <end position="757"/>
    </location>
</feature>
<evidence type="ECO:0000256" key="6">
    <source>
        <dbReference type="ARBA" id="ARBA00023018"/>
    </source>
</evidence>
<evidence type="ECO:0000256" key="13">
    <source>
        <dbReference type="SAM" id="Phobius"/>
    </source>
</evidence>
<dbReference type="InterPro" id="IPR003595">
    <property type="entry name" value="Tyr_Pase_cat"/>
</dbReference>
<dbReference type="SUPFAM" id="SSF52799">
    <property type="entry name" value="(Phosphotyrosine protein) phosphatases II"/>
    <property type="match status" value="1"/>
</dbReference>
<evidence type="ECO:0000256" key="12">
    <source>
        <dbReference type="SAM" id="MobiDB-lite"/>
    </source>
</evidence>
<keyword evidence="6" id="KW-0770">Synapse</keyword>
<organism evidence="16 17">
    <name type="scientific">Amphiprion percula</name>
    <name type="common">Orange clownfish</name>
    <name type="synonym">Lutjanus percula</name>
    <dbReference type="NCBI Taxonomy" id="161767"/>
    <lineage>
        <taxon>Eukaryota</taxon>
        <taxon>Metazoa</taxon>
        <taxon>Chordata</taxon>
        <taxon>Craniata</taxon>
        <taxon>Vertebrata</taxon>
        <taxon>Euteleostomi</taxon>
        <taxon>Actinopterygii</taxon>
        <taxon>Neopterygii</taxon>
        <taxon>Teleostei</taxon>
        <taxon>Neoteleostei</taxon>
        <taxon>Acanthomorphata</taxon>
        <taxon>Ovalentaria</taxon>
        <taxon>Pomacentridae</taxon>
        <taxon>Amphiprion</taxon>
    </lineage>
</organism>
<dbReference type="GeneTree" id="ENSGT00940000154095"/>
<comment type="subcellular location">
    <subcellularLocation>
        <location evidence="1">Cytoplasmic vesicle</location>
        <location evidence="1">Secretory vesicle membrane</location>
        <topology evidence="1">Single-pass type I membrane protein</topology>
    </subcellularLocation>
    <subcellularLocation>
        <location evidence="11">Synapse</location>
    </subcellularLocation>
</comment>
<feature type="region of interest" description="Disordered" evidence="12">
    <location>
        <begin position="151"/>
        <end position="181"/>
    </location>
</feature>
<keyword evidence="2" id="KW-0597">Phosphoprotein</keyword>
<feature type="region of interest" description="Disordered" evidence="12">
    <location>
        <begin position="293"/>
        <end position="315"/>
    </location>
</feature>
<evidence type="ECO:0000313" key="17">
    <source>
        <dbReference type="Proteomes" id="UP000265080"/>
    </source>
</evidence>
<feature type="compositionally biased region" description="Low complexity" evidence="12">
    <location>
        <begin position="156"/>
        <end position="166"/>
    </location>
</feature>
<dbReference type="Pfam" id="PF11548">
    <property type="entry name" value="Receptor_IA-2"/>
    <property type="match status" value="1"/>
</dbReference>
<evidence type="ECO:0000256" key="9">
    <source>
        <dbReference type="ARBA" id="ARBA00023180"/>
    </source>
</evidence>
<dbReference type="InterPro" id="IPR000387">
    <property type="entry name" value="Tyr_Pase_dom"/>
</dbReference>
<keyword evidence="4" id="KW-0732">Signal</keyword>
<dbReference type="PANTHER" id="PTHR46106:SF1">
    <property type="entry name" value="RECEPTOR-TYPE TYROSINE-PROTEIN PHOSPHATASE-LIKE N"/>
    <property type="match status" value="1"/>
</dbReference>
<keyword evidence="10" id="KW-0968">Cytoplasmic vesicle</keyword>
<dbReference type="Gene3D" id="3.30.70.2470">
    <property type="entry name" value="Protein-tyrosine phosphatase receptor IA-2 ectodomain"/>
    <property type="match status" value="1"/>
</dbReference>
<reference evidence="16 17" key="1">
    <citation type="submission" date="2018-03" db="EMBL/GenBank/DDBJ databases">
        <title>Finding Nemo's genes: A chromosome-scale reference assembly of the genome of the orange clownfish Amphiprion percula.</title>
        <authorList>
            <person name="Lehmann R."/>
        </authorList>
    </citation>
    <scope>NUCLEOTIDE SEQUENCE</scope>
</reference>
<dbReference type="PROSITE" id="PS50056">
    <property type="entry name" value="TYR_PHOSPHATASE_2"/>
    <property type="match status" value="1"/>
</dbReference>
<dbReference type="Ensembl" id="ENSAPET00000006366.1">
    <property type="protein sequence ID" value="ENSAPEP00000006198.1"/>
    <property type="gene ID" value="ENSAPEG00000004420.1"/>
</dbReference>
<dbReference type="PROSITE" id="PS50055">
    <property type="entry name" value="TYR_PHOSPHATASE_PTP"/>
    <property type="match status" value="1"/>
</dbReference>
<evidence type="ECO:0000259" key="14">
    <source>
        <dbReference type="PROSITE" id="PS50055"/>
    </source>
</evidence>
<name>A0A3P8RZV7_AMPPE</name>
<dbReference type="SMART" id="SM00404">
    <property type="entry name" value="PTPc_motif"/>
    <property type="match status" value="1"/>
</dbReference>
<dbReference type="InterPro" id="IPR033522">
    <property type="entry name" value="IA-2/IA-2_beta"/>
</dbReference>
<dbReference type="InterPro" id="IPR038112">
    <property type="entry name" value="Receptor_IA-2_ectodomain_sf"/>
</dbReference>
<dbReference type="AlphaFoldDB" id="A0A3P8RZV7"/>
<dbReference type="GO" id="GO:0035773">
    <property type="term" value="P:insulin secretion involved in cellular response to glucose stimulus"/>
    <property type="evidence" value="ECO:0007669"/>
    <property type="project" value="TreeGrafter"/>
</dbReference>
<dbReference type="PROSITE" id="PS00383">
    <property type="entry name" value="TYR_PHOSPHATASE_1"/>
    <property type="match status" value="1"/>
</dbReference>
<dbReference type="InterPro" id="IPR029021">
    <property type="entry name" value="Prot-tyrosine_phosphatase-like"/>
</dbReference>
<evidence type="ECO:0000256" key="8">
    <source>
        <dbReference type="ARBA" id="ARBA00023170"/>
    </source>
</evidence>
<dbReference type="GO" id="GO:0051046">
    <property type="term" value="P:regulation of secretion"/>
    <property type="evidence" value="ECO:0007669"/>
    <property type="project" value="TreeGrafter"/>
</dbReference>
<dbReference type="GO" id="GO:0030658">
    <property type="term" value="C:transport vesicle membrane"/>
    <property type="evidence" value="ECO:0007669"/>
    <property type="project" value="UniProtKB-SubCell"/>
</dbReference>
<dbReference type="Gene3D" id="3.90.190.10">
    <property type="entry name" value="Protein tyrosine phosphatase superfamily"/>
    <property type="match status" value="1"/>
</dbReference>
<reference evidence="16" key="3">
    <citation type="submission" date="2025-09" db="UniProtKB">
        <authorList>
            <consortium name="Ensembl"/>
        </authorList>
    </citation>
    <scope>IDENTIFICATION</scope>
</reference>
<evidence type="ECO:0000313" key="16">
    <source>
        <dbReference type="Ensembl" id="ENSAPEP00000006198.1"/>
    </source>
</evidence>
<evidence type="ECO:0000256" key="1">
    <source>
        <dbReference type="ARBA" id="ARBA00004212"/>
    </source>
</evidence>
<evidence type="ECO:0000256" key="10">
    <source>
        <dbReference type="ARBA" id="ARBA00023329"/>
    </source>
</evidence>
<keyword evidence="5 13" id="KW-1133">Transmembrane helix</keyword>
<dbReference type="GO" id="GO:0004725">
    <property type="term" value="F:protein tyrosine phosphatase activity"/>
    <property type="evidence" value="ECO:0007669"/>
    <property type="project" value="InterPro"/>
</dbReference>
<keyword evidence="8" id="KW-0675">Receptor</keyword>
<dbReference type="STRING" id="161767.ENSAPEP00000006198"/>
<dbReference type="SMART" id="SM00194">
    <property type="entry name" value="PTPc"/>
    <property type="match status" value="1"/>
</dbReference>
<dbReference type="OMA" id="QDYNSQD"/>
<dbReference type="FunFam" id="3.90.190.10:FF:000017">
    <property type="entry name" value="receptor-type tyrosine-protein phosphatase-like N isoform X2"/>
    <property type="match status" value="1"/>
</dbReference>
<evidence type="ECO:0000256" key="2">
    <source>
        <dbReference type="ARBA" id="ARBA00022553"/>
    </source>
</evidence>
<sequence>MGQTGQASPHSYGLFGQCQDPQQEPVQYQVSVPVLHKLQEVLKDLMVQGESMNTSCSVCFTCRSSRLMGPQKVKGPDDPDRMQQYLDYMVLDPSRSSVHMQTPLLDPYSFHKVQGGLSLGGFAGFPSFPSSRSRTRGSPFGPDRQLLGTCCPFTSPSPSSSSSSSPHRGPAAGLPSSSSSSSFFPDLDFPLDYGEDFVSQMSEQPEEAEKKAEKEYDALSGLDERSLQRLALLLDHYGLDMKDLSPEQMNNLPAALKQLQMENSYGYKQSKDKYGNNAATGKKVTEGSMAYKMAAQQAPPSTAKPQGSVKEATPSEAAKLDKLGQEQPVDQQKEFGYIVANQSVVGPSITFRIRPNSKNLTAADVAEKAVAEKNFLESETGLKVLQSGVGEKNDAKALPLATRVQPGSRWVFATLVAMACIGGILVAAMTVACLRHHAHRLAAKKLGLGPEGGSFSHQEYQLSPVPVHTAAHPSWCEEPAQANMDISTGHMILAYMEDHLRNKDRLMKEWEALCSYQAEPSAVSMAQSDANVKKNRCPDSVPYDHSRVKLKAEINPSRMDYINASTIIEHDPRMPAYIATQGPLSHTISDFWQMVWENGCTVIVMMTALVEDGEKQCDRYWPDEGSSLYHIYEVNLVSEHIWCNDFLVRSFYLKNVQTQETRTLTQFHFLSWPAQGIPTSTRPLLDFRRKVNKCYRGRSCPIIVHCSDGTGRTGTYILIDMVLNRMAKGVKEIDIAATLEHVRDQRPGMVRTKDQFEFALTAVAEEVNAILKALPQ</sequence>
<dbReference type="InterPro" id="IPR000242">
    <property type="entry name" value="PTP_cat"/>
</dbReference>
<evidence type="ECO:0000256" key="5">
    <source>
        <dbReference type="ARBA" id="ARBA00022989"/>
    </source>
</evidence>
<dbReference type="InterPro" id="IPR016130">
    <property type="entry name" value="Tyr_Pase_AS"/>
</dbReference>
<evidence type="ECO:0000256" key="4">
    <source>
        <dbReference type="ARBA" id="ARBA00022729"/>
    </source>
</evidence>
<feature type="transmembrane region" description="Helical" evidence="13">
    <location>
        <begin position="410"/>
        <end position="434"/>
    </location>
</feature>
<evidence type="ECO:0000256" key="7">
    <source>
        <dbReference type="ARBA" id="ARBA00023136"/>
    </source>
</evidence>
<proteinExistence type="predicted"/>